<accession>A0A7Y0EG86</accession>
<dbReference type="RefSeq" id="WP_169297509.1">
    <property type="nucleotide sequence ID" value="NZ_JABBNI010000015.1"/>
</dbReference>
<proteinExistence type="predicted"/>
<evidence type="ECO:0000313" key="2">
    <source>
        <dbReference type="Proteomes" id="UP000537131"/>
    </source>
</evidence>
<sequence length="343" mass="37996">MNDRNIFEMIKKYNTISIIGMDKNVGKTTVLNYILSKARGKVRLGLTSIGRDGEEEDSVTETEKPRIYVEKGTYIATSKQCLYNSDITKEIIRTTGINTAMGEVIIAGALSDGYVELGGPSLNSYMRDICKMLKDIGSEIVIVDGALSRKSFASPAITEATILSTGGALSRNMDKVVEQTSHCIRLLSLEKENNEKVQSLCKNIPITHRVSIINKDMTVINLNLKTSLEASKEIAESLNEHTAYVLIRGIISDKLIEGIMNSTDRYKNITFLCEDGTKLFITSDTLYKFEKQGGKLKVLNSINIICITSNPTSPYGYEFDGDKFLKKLKSKISLPIFDVKAGE</sequence>
<organism evidence="1 2">
    <name type="scientific">Clostridium muellerianum</name>
    <dbReference type="NCBI Taxonomy" id="2716538"/>
    <lineage>
        <taxon>Bacteria</taxon>
        <taxon>Bacillati</taxon>
        <taxon>Bacillota</taxon>
        <taxon>Clostridia</taxon>
        <taxon>Eubacteriales</taxon>
        <taxon>Clostridiaceae</taxon>
        <taxon>Clostridium</taxon>
    </lineage>
</organism>
<dbReference type="EMBL" id="JABBNI010000015">
    <property type="protein sequence ID" value="NMM62904.1"/>
    <property type="molecule type" value="Genomic_DNA"/>
</dbReference>
<evidence type="ECO:0000313" key="1">
    <source>
        <dbReference type="EMBL" id="NMM62904.1"/>
    </source>
</evidence>
<comment type="caution">
    <text evidence="1">The sequence shown here is derived from an EMBL/GenBank/DDBJ whole genome shotgun (WGS) entry which is preliminary data.</text>
</comment>
<gene>
    <name evidence="1" type="ORF">HBE96_09355</name>
</gene>
<keyword evidence="2" id="KW-1185">Reference proteome</keyword>
<name>A0A7Y0EG86_9CLOT</name>
<dbReference type="AlphaFoldDB" id="A0A7Y0EG86"/>
<reference evidence="1 2" key="2">
    <citation type="submission" date="2020-06" db="EMBL/GenBank/DDBJ databases">
        <title>Complete Genome Sequence of Clostridium muelleri sp. nov. P21T, an Acid-Alcohol Producing Acetogen Isolated from Old Hay.</title>
        <authorList>
            <person name="Duncan K.E."/>
            <person name="Tanner R.S."/>
        </authorList>
    </citation>
    <scope>NUCLEOTIDE SEQUENCE [LARGE SCALE GENOMIC DNA]</scope>
    <source>
        <strain evidence="1 2">P21</strain>
    </source>
</reference>
<protein>
    <submittedName>
        <fullName evidence="1">Uncharacterized protein</fullName>
    </submittedName>
</protein>
<reference evidence="1 2" key="1">
    <citation type="submission" date="2020-04" db="EMBL/GenBank/DDBJ databases">
        <authorList>
            <person name="Doyle D.A."/>
        </authorList>
    </citation>
    <scope>NUCLEOTIDE SEQUENCE [LARGE SCALE GENOMIC DNA]</scope>
    <source>
        <strain evidence="1 2">P21</strain>
    </source>
</reference>
<dbReference type="Proteomes" id="UP000537131">
    <property type="component" value="Unassembled WGS sequence"/>
</dbReference>